<evidence type="ECO:0000313" key="2">
    <source>
        <dbReference type="Proteomes" id="UP001165584"/>
    </source>
</evidence>
<keyword evidence="2" id="KW-1185">Reference proteome</keyword>
<proteinExistence type="predicted"/>
<evidence type="ECO:0000313" key="1">
    <source>
        <dbReference type="EMBL" id="MCS5720276.1"/>
    </source>
</evidence>
<evidence type="ECO:0008006" key="3">
    <source>
        <dbReference type="Google" id="ProtNLM"/>
    </source>
</evidence>
<dbReference type="Pfam" id="PF03860">
    <property type="entry name" value="Csp"/>
    <property type="match status" value="1"/>
</dbReference>
<dbReference type="InterPro" id="IPR005560">
    <property type="entry name" value="Csp_YhjQ"/>
</dbReference>
<gene>
    <name evidence="1" type="ORF">N1027_19290</name>
</gene>
<comment type="caution">
    <text evidence="1">The sequence shown here is derived from an EMBL/GenBank/DDBJ whole genome shotgun (WGS) entry which is preliminary data.</text>
</comment>
<dbReference type="Proteomes" id="UP001165584">
    <property type="component" value="Unassembled WGS sequence"/>
</dbReference>
<organism evidence="1 2">
    <name type="scientific">Herbiconiux aconitum</name>
    <dbReference type="NCBI Taxonomy" id="2970913"/>
    <lineage>
        <taxon>Bacteria</taxon>
        <taxon>Bacillati</taxon>
        <taxon>Actinomycetota</taxon>
        <taxon>Actinomycetes</taxon>
        <taxon>Micrococcales</taxon>
        <taxon>Microbacteriaceae</taxon>
        <taxon>Herbiconiux</taxon>
    </lineage>
</organism>
<protein>
    <recommendedName>
        <fullName evidence="3">Aldehyde dehydrogenase</fullName>
    </recommendedName>
</protein>
<sequence length="143" mass="15359">MNETTTMMSMLSEKMEGPMADMDMMMMQRCIEACSAAEQACTMCAGSMAMEGKPVVTMCMTCAEMCNTMMRMMMRPMPSSGMGMTAMMSMLGATSAMCRATAEDCMAMGDMNAAAKMCAQVCLNCADACDAMMASMKTMMPSM</sequence>
<name>A0ABT2GVV7_9MICO</name>
<accession>A0ABT2GVV7</accession>
<dbReference type="EMBL" id="JANLCM010000003">
    <property type="protein sequence ID" value="MCS5720276.1"/>
    <property type="molecule type" value="Genomic_DNA"/>
</dbReference>
<reference evidence="1" key="1">
    <citation type="submission" date="2022-08" db="EMBL/GenBank/DDBJ databases">
        <authorList>
            <person name="Deng Y."/>
            <person name="Han X.-F."/>
            <person name="Zhang Y.-Q."/>
        </authorList>
    </citation>
    <scope>NUCLEOTIDE SEQUENCE</scope>
    <source>
        <strain evidence="1">CPCC 205763</strain>
    </source>
</reference>
<dbReference type="Gene3D" id="1.20.1270.360">
    <property type="match status" value="1"/>
</dbReference>
<dbReference type="RefSeq" id="WP_259510536.1">
    <property type="nucleotide sequence ID" value="NZ_JANLCM010000003.1"/>
</dbReference>